<organism evidence="1 2">
    <name type="scientific">Streptomyces lutosisoli</name>
    <dbReference type="NCBI Taxonomy" id="2665721"/>
    <lineage>
        <taxon>Bacteria</taxon>
        <taxon>Bacillati</taxon>
        <taxon>Actinomycetota</taxon>
        <taxon>Actinomycetes</taxon>
        <taxon>Kitasatosporales</taxon>
        <taxon>Streptomycetaceae</taxon>
        <taxon>Streptomyces</taxon>
    </lineage>
</organism>
<comment type="caution">
    <text evidence="1">The sequence shown here is derived from an EMBL/GenBank/DDBJ whole genome shotgun (WGS) entry which is preliminary data.</text>
</comment>
<evidence type="ECO:0000313" key="1">
    <source>
        <dbReference type="EMBL" id="MFD0287838.1"/>
    </source>
</evidence>
<dbReference type="EMBL" id="JBHTEC010000006">
    <property type="protein sequence ID" value="MFD0287838.1"/>
    <property type="molecule type" value="Genomic_DNA"/>
</dbReference>
<keyword evidence="2" id="KW-1185">Reference proteome</keyword>
<protein>
    <submittedName>
        <fullName evidence="1">Uncharacterized protein</fullName>
    </submittedName>
</protein>
<gene>
    <name evidence="1" type="ORF">ACFQZP_40705</name>
</gene>
<name>A0ABW2VX66_9ACTN</name>
<reference evidence="2" key="1">
    <citation type="journal article" date="2019" name="Int. J. Syst. Evol. Microbiol.">
        <title>The Global Catalogue of Microorganisms (GCM) 10K type strain sequencing project: providing services to taxonomists for standard genome sequencing and annotation.</title>
        <authorList>
            <consortium name="The Broad Institute Genomics Platform"/>
            <consortium name="The Broad Institute Genome Sequencing Center for Infectious Disease"/>
            <person name="Wu L."/>
            <person name="Ma J."/>
        </authorList>
    </citation>
    <scope>NUCLEOTIDE SEQUENCE [LARGE SCALE GENOMIC DNA]</scope>
    <source>
        <strain evidence="2">CGMCC 4.7198</strain>
    </source>
</reference>
<evidence type="ECO:0000313" key="2">
    <source>
        <dbReference type="Proteomes" id="UP001596957"/>
    </source>
</evidence>
<sequence>METEPEPYVRLETLRQLHQAVADLNTARSLADTLQTVSERVTREVRSQLLTDGTH</sequence>
<proteinExistence type="predicted"/>
<dbReference type="RefSeq" id="WP_381261501.1">
    <property type="nucleotide sequence ID" value="NZ_JBHTBI010000051.1"/>
</dbReference>
<dbReference type="Proteomes" id="UP001596957">
    <property type="component" value="Unassembled WGS sequence"/>
</dbReference>
<accession>A0ABW2VX66</accession>